<keyword evidence="1" id="KW-0472">Membrane</keyword>
<organism evidence="2 3">
    <name type="scientific">Candidatus Sungiibacteriota bacterium</name>
    <dbReference type="NCBI Taxonomy" id="2750080"/>
    <lineage>
        <taxon>Bacteria</taxon>
        <taxon>Candidatus Sungiibacteriota</taxon>
    </lineage>
</organism>
<keyword evidence="1" id="KW-1133">Transmembrane helix</keyword>
<protein>
    <submittedName>
        <fullName evidence="2">Uncharacterized protein</fullName>
    </submittedName>
</protein>
<sequence length="49" mass="5234">MNTKFSIIQAAYAHEEGATTVTPDNTLGPILALAIIILAVVIAKRIKKN</sequence>
<proteinExistence type="predicted"/>
<dbReference type="AlphaFoldDB" id="A0A931WN36"/>
<evidence type="ECO:0000313" key="3">
    <source>
        <dbReference type="Proteomes" id="UP000724148"/>
    </source>
</evidence>
<reference evidence="2" key="1">
    <citation type="submission" date="2020-07" db="EMBL/GenBank/DDBJ databases">
        <title>Huge and variable diversity of episymbiotic CPR bacteria and DPANN archaea in groundwater ecosystems.</title>
        <authorList>
            <person name="He C.Y."/>
            <person name="Keren R."/>
            <person name="Whittaker M."/>
            <person name="Farag I.F."/>
            <person name="Doudna J."/>
            <person name="Cate J.H.D."/>
            <person name="Banfield J.F."/>
        </authorList>
    </citation>
    <scope>NUCLEOTIDE SEQUENCE</scope>
    <source>
        <strain evidence="2">NC_groundwater_193_Ag_S-0.1um_51_7</strain>
    </source>
</reference>
<comment type="caution">
    <text evidence="2">The sequence shown here is derived from an EMBL/GenBank/DDBJ whole genome shotgun (WGS) entry which is preliminary data.</text>
</comment>
<feature type="transmembrane region" description="Helical" evidence="1">
    <location>
        <begin position="26"/>
        <end position="43"/>
    </location>
</feature>
<gene>
    <name evidence="2" type="ORF">HYT40_02015</name>
</gene>
<name>A0A931WN36_9BACT</name>
<evidence type="ECO:0000256" key="1">
    <source>
        <dbReference type="SAM" id="Phobius"/>
    </source>
</evidence>
<evidence type="ECO:0000313" key="2">
    <source>
        <dbReference type="EMBL" id="MBI2096909.1"/>
    </source>
</evidence>
<dbReference type="EMBL" id="JACOZA010000052">
    <property type="protein sequence ID" value="MBI2096909.1"/>
    <property type="molecule type" value="Genomic_DNA"/>
</dbReference>
<keyword evidence="1" id="KW-0812">Transmembrane</keyword>
<accession>A0A931WN36</accession>
<dbReference type="Proteomes" id="UP000724148">
    <property type="component" value="Unassembled WGS sequence"/>
</dbReference>